<evidence type="ECO:0000313" key="1">
    <source>
        <dbReference type="EMBL" id="KAB1642777.1"/>
    </source>
</evidence>
<keyword evidence="2" id="KW-1185">Reference proteome</keyword>
<proteinExistence type="predicted"/>
<sequence>MDFDDFLKQLDSSYAREDLAERYRAMFRDGMSAEEAAAVAMEYAREISLLTVEDYHRWFISR</sequence>
<name>A0A7C8FVV3_9ACTN</name>
<comment type="caution">
    <text evidence="1">The sequence shown here is derived from an EMBL/GenBank/DDBJ whole genome shotgun (WGS) entry which is preliminary data.</text>
</comment>
<organism evidence="1 2">
    <name type="scientific">Adlercreutzia muris</name>
    <dbReference type="NCBI Taxonomy" id="1796610"/>
    <lineage>
        <taxon>Bacteria</taxon>
        <taxon>Bacillati</taxon>
        <taxon>Actinomycetota</taxon>
        <taxon>Coriobacteriia</taxon>
        <taxon>Eggerthellales</taxon>
        <taxon>Eggerthellaceae</taxon>
        <taxon>Adlercreutzia</taxon>
    </lineage>
</organism>
<dbReference type="Proteomes" id="UP000479639">
    <property type="component" value="Unassembled WGS sequence"/>
</dbReference>
<reference evidence="1 2" key="1">
    <citation type="submission" date="2019-09" db="EMBL/GenBank/DDBJ databases">
        <title>Whole genome shotgun sequencing (WGS) of Ellagibacter isourolithinifaciens DSM 104140(T) and Adlercreutzia muris DSM 29508(T).</title>
        <authorList>
            <person name="Stoll D.A."/>
            <person name="Danylec N."/>
            <person name="Huch M."/>
        </authorList>
    </citation>
    <scope>NUCLEOTIDE SEQUENCE [LARGE SCALE GENOMIC DNA]</scope>
    <source>
        <strain evidence="1 2">DSM 29508</strain>
    </source>
</reference>
<protein>
    <submittedName>
        <fullName evidence="1">Uncharacterized protein</fullName>
    </submittedName>
</protein>
<dbReference type="RefSeq" id="WP_151431424.1">
    <property type="nucleotide sequence ID" value="NZ_JANJZI010000002.1"/>
</dbReference>
<dbReference type="EMBL" id="WAJS01000030">
    <property type="protein sequence ID" value="KAB1642777.1"/>
    <property type="molecule type" value="Genomic_DNA"/>
</dbReference>
<gene>
    <name evidence="1" type="ORF">F8D48_09125</name>
</gene>
<accession>A0A7C8FVV3</accession>
<evidence type="ECO:0000313" key="2">
    <source>
        <dbReference type="Proteomes" id="UP000479639"/>
    </source>
</evidence>
<dbReference type="AlphaFoldDB" id="A0A7C8FVV3"/>